<dbReference type="EMBL" id="KN832892">
    <property type="protein sequence ID" value="KIM93877.1"/>
    <property type="molecule type" value="Genomic_DNA"/>
</dbReference>
<proteinExistence type="predicted"/>
<sequence length="236" mass="25126">MMLPARILLVHGALADGSSWSKVIPTLQAAGHNVTAVQQPLTSIPNDVAVVKNQLAALNAESDVPIVVAGHSFGGFAITNAVTDALNIKALVYVMGFAPDEGETVTFLEQNYTALPSNQVFVPNGPDGRLLLTQPDYLKYFAPDVNPRDARVLAATQGPLDGGRFTYPSGPPAWKQVKNIHYIVAAEDQMIPPALQSWFAKRMKAKTTLLKGASHAGLISQADKVAKVILDAANGY</sequence>
<evidence type="ECO:0000313" key="3">
    <source>
        <dbReference type="Proteomes" id="UP000054321"/>
    </source>
</evidence>
<dbReference type="InterPro" id="IPR000073">
    <property type="entry name" value="AB_hydrolase_1"/>
</dbReference>
<dbReference type="InterPro" id="IPR052897">
    <property type="entry name" value="Sec-Metab_Biosynth_Hydrolase"/>
</dbReference>
<evidence type="ECO:0000259" key="1">
    <source>
        <dbReference type="Pfam" id="PF12697"/>
    </source>
</evidence>
<keyword evidence="3" id="KW-1185">Reference proteome</keyword>
<dbReference type="AlphaFoldDB" id="A0A0C3CVZ0"/>
<dbReference type="STRING" id="913774.A0A0C3CVZ0"/>
<dbReference type="InterPro" id="IPR029058">
    <property type="entry name" value="AB_hydrolase_fold"/>
</dbReference>
<name>A0A0C3CVZ0_OIDMZ</name>
<accession>A0A0C3CVZ0</accession>
<dbReference type="SUPFAM" id="SSF53474">
    <property type="entry name" value="alpha/beta-Hydrolases"/>
    <property type="match status" value="1"/>
</dbReference>
<gene>
    <name evidence="2" type="ORF">OIDMADRAFT_184597</name>
</gene>
<evidence type="ECO:0000313" key="2">
    <source>
        <dbReference type="EMBL" id="KIM93877.1"/>
    </source>
</evidence>
<dbReference type="Proteomes" id="UP000054321">
    <property type="component" value="Unassembled WGS sequence"/>
</dbReference>
<dbReference type="Gene3D" id="3.40.50.1820">
    <property type="entry name" value="alpha/beta hydrolase"/>
    <property type="match status" value="1"/>
</dbReference>
<reference evidence="2 3" key="1">
    <citation type="submission" date="2014-04" db="EMBL/GenBank/DDBJ databases">
        <authorList>
            <consortium name="DOE Joint Genome Institute"/>
            <person name="Kuo A."/>
            <person name="Martino E."/>
            <person name="Perotto S."/>
            <person name="Kohler A."/>
            <person name="Nagy L.G."/>
            <person name="Floudas D."/>
            <person name="Copeland A."/>
            <person name="Barry K.W."/>
            <person name="Cichocki N."/>
            <person name="Veneault-Fourrey C."/>
            <person name="LaButti K."/>
            <person name="Lindquist E.A."/>
            <person name="Lipzen A."/>
            <person name="Lundell T."/>
            <person name="Morin E."/>
            <person name="Murat C."/>
            <person name="Sun H."/>
            <person name="Tunlid A."/>
            <person name="Henrissat B."/>
            <person name="Grigoriev I.V."/>
            <person name="Hibbett D.S."/>
            <person name="Martin F."/>
            <person name="Nordberg H.P."/>
            <person name="Cantor M.N."/>
            <person name="Hua S.X."/>
        </authorList>
    </citation>
    <scope>NUCLEOTIDE SEQUENCE [LARGE SCALE GENOMIC DNA]</scope>
    <source>
        <strain evidence="2 3">Zn</strain>
    </source>
</reference>
<reference evidence="3" key="2">
    <citation type="submission" date="2015-01" db="EMBL/GenBank/DDBJ databases">
        <title>Evolutionary Origins and Diversification of the Mycorrhizal Mutualists.</title>
        <authorList>
            <consortium name="DOE Joint Genome Institute"/>
            <consortium name="Mycorrhizal Genomics Consortium"/>
            <person name="Kohler A."/>
            <person name="Kuo A."/>
            <person name="Nagy L.G."/>
            <person name="Floudas D."/>
            <person name="Copeland A."/>
            <person name="Barry K.W."/>
            <person name="Cichocki N."/>
            <person name="Veneault-Fourrey C."/>
            <person name="LaButti K."/>
            <person name="Lindquist E.A."/>
            <person name="Lipzen A."/>
            <person name="Lundell T."/>
            <person name="Morin E."/>
            <person name="Murat C."/>
            <person name="Riley R."/>
            <person name="Ohm R."/>
            <person name="Sun H."/>
            <person name="Tunlid A."/>
            <person name="Henrissat B."/>
            <person name="Grigoriev I.V."/>
            <person name="Hibbett D.S."/>
            <person name="Martin F."/>
        </authorList>
    </citation>
    <scope>NUCLEOTIDE SEQUENCE [LARGE SCALE GENOMIC DNA]</scope>
    <source>
        <strain evidence="3">Zn</strain>
    </source>
</reference>
<dbReference type="InParanoid" id="A0A0C3CVZ0"/>
<organism evidence="2 3">
    <name type="scientific">Oidiodendron maius (strain Zn)</name>
    <dbReference type="NCBI Taxonomy" id="913774"/>
    <lineage>
        <taxon>Eukaryota</taxon>
        <taxon>Fungi</taxon>
        <taxon>Dikarya</taxon>
        <taxon>Ascomycota</taxon>
        <taxon>Pezizomycotina</taxon>
        <taxon>Leotiomycetes</taxon>
        <taxon>Leotiomycetes incertae sedis</taxon>
        <taxon>Myxotrichaceae</taxon>
        <taxon>Oidiodendron</taxon>
    </lineage>
</organism>
<dbReference type="Pfam" id="PF12697">
    <property type="entry name" value="Abhydrolase_6"/>
    <property type="match status" value="1"/>
</dbReference>
<dbReference type="OrthoDB" id="1263307at2759"/>
<protein>
    <recommendedName>
        <fullName evidence="1">AB hydrolase-1 domain-containing protein</fullName>
    </recommendedName>
</protein>
<feature type="domain" description="AB hydrolase-1" evidence="1">
    <location>
        <begin position="7"/>
        <end position="227"/>
    </location>
</feature>
<dbReference type="HOGENOM" id="CLU_046066_2_0_1"/>
<dbReference type="PANTHER" id="PTHR37017:SF11">
    <property type="entry name" value="ESTERASE_LIPASE_THIOESTERASE DOMAIN-CONTAINING PROTEIN"/>
    <property type="match status" value="1"/>
</dbReference>
<dbReference type="PANTHER" id="PTHR37017">
    <property type="entry name" value="AB HYDROLASE-1 DOMAIN-CONTAINING PROTEIN-RELATED"/>
    <property type="match status" value="1"/>
</dbReference>